<dbReference type="RefSeq" id="XP_064669858.1">
    <property type="nucleotide sequence ID" value="XM_064808546.1"/>
</dbReference>
<keyword evidence="1" id="KW-1133">Transmembrane helix</keyword>
<dbReference type="EMBL" id="MU853343">
    <property type="protein sequence ID" value="KAK4112288.1"/>
    <property type="molecule type" value="Genomic_DNA"/>
</dbReference>
<comment type="caution">
    <text evidence="2">The sequence shown here is derived from an EMBL/GenBank/DDBJ whole genome shotgun (WGS) entry which is preliminary data.</text>
</comment>
<keyword evidence="1" id="KW-0812">Transmembrane</keyword>
<evidence type="ECO:0000313" key="3">
    <source>
        <dbReference type="Proteomes" id="UP001302812"/>
    </source>
</evidence>
<feature type="transmembrane region" description="Helical" evidence="1">
    <location>
        <begin position="107"/>
        <end position="125"/>
    </location>
</feature>
<proteinExistence type="predicted"/>
<dbReference type="Proteomes" id="UP001302812">
    <property type="component" value="Unassembled WGS sequence"/>
</dbReference>
<evidence type="ECO:0000313" key="2">
    <source>
        <dbReference type="EMBL" id="KAK4112288.1"/>
    </source>
</evidence>
<dbReference type="GeneID" id="89932669"/>
<reference evidence="2" key="1">
    <citation type="journal article" date="2023" name="Mol. Phylogenet. Evol.">
        <title>Genome-scale phylogeny and comparative genomics of the fungal order Sordariales.</title>
        <authorList>
            <person name="Hensen N."/>
            <person name="Bonometti L."/>
            <person name="Westerberg I."/>
            <person name="Brannstrom I.O."/>
            <person name="Guillou S."/>
            <person name="Cros-Aarteil S."/>
            <person name="Calhoun S."/>
            <person name="Haridas S."/>
            <person name="Kuo A."/>
            <person name="Mondo S."/>
            <person name="Pangilinan J."/>
            <person name="Riley R."/>
            <person name="LaButti K."/>
            <person name="Andreopoulos B."/>
            <person name="Lipzen A."/>
            <person name="Chen C."/>
            <person name="Yan M."/>
            <person name="Daum C."/>
            <person name="Ng V."/>
            <person name="Clum A."/>
            <person name="Steindorff A."/>
            <person name="Ohm R.A."/>
            <person name="Martin F."/>
            <person name="Silar P."/>
            <person name="Natvig D.O."/>
            <person name="Lalanne C."/>
            <person name="Gautier V."/>
            <person name="Ament-Velasquez S.L."/>
            <person name="Kruys A."/>
            <person name="Hutchinson M.I."/>
            <person name="Powell A.J."/>
            <person name="Barry K."/>
            <person name="Miller A.N."/>
            <person name="Grigoriev I.V."/>
            <person name="Debuchy R."/>
            <person name="Gladieux P."/>
            <person name="Hiltunen Thoren M."/>
            <person name="Johannesson H."/>
        </authorList>
    </citation>
    <scope>NUCLEOTIDE SEQUENCE</scope>
    <source>
        <strain evidence="2">CBS 508.74</strain>
    </source>
</reference>
<name>A0AAN6TD86_9PEZI</name>
<organism evidence="2 3">
    <name type="scientific">Canariomyces notabilis</name>
    <dbReference type="NCBI Taxonomy" id="2074819"/>
    <lineage>
        <taxon>Eukaryota</taxon>
        <taxon>Fungi</taxon>
        <taxon>Dikarya</taxon>
        <taxon>Ascomycota</taxon>
        <taxon>Pezizomycotina</taxon>
        <taxon>Sordariomycetes</taxon>
        <taxon>Sordariomycetidae</taxon>
        <taxon>Sordariales</taxon>
        <taxon>Chaetomiaceae</taxon>
        <taxon>Canariomyces</taxon>
    </lineage>
</organism>
<sequence length="135" mass="15560">MAHPWRTHTRQKKFISSSRVCRHEARKVRLGPIFGISRSHLQSPLVVTRNVAYVVKTCWPQPRRGTPIFLSAQPPLFTPMLSYGAKCTELDVQLIWFILPPLVICRYMVVMTCWSFILISIVFACDMDPVRMAGR</sequence>
<evidence type="ECO:0000256" key="1">
    <source>
        <dbReference type="SAM" id="Phobius"/>
    </source>
</evidence>
<accession>A0AAN6TD86</accession>
<keyword evidence="3" id="KW-1185">Reference proteome</keyword>
<keyword evidence="1" id="KW-0472">Membrane</keyword>
<dbReference type="AlphaFoldDB" id="A0AAN6TD86"/>
<reference evidence="2" key="2">
    <citation type="submission" date="2023-05" db="EMBL/GenBank/DDBJ databases">
        <authorList>
            <consortium name="Lawrence Berkeley National Laboratory"/>
            <person name="Steindorff A."/>
            <person name="Hensen N."/>
            <person name="Bonometti L."/>
            <person name="Westerberg I."/>
            <person name="Brannstrom I.O."/>
            <person name="Guillou S."/>
            <person name="Cros-Aarteil S."/>
            <person name="Calhoun S."/>
            <person name="Haridas S."/>
            <person name="Kuo A."/>
            <person name="Mondo S."/>
            <person name="Pangilinan J."/>
            <person name="Riley R."/>
            <person name="Labutti K."/>
            <person name="Andreopoulos B."/>
            <person name="Lipzen A."/>
            <person name="Chen C."/>
            <person name="Yanf M."/>
            <person name="Daum C."/>
            <person name="Ng V."/>
            <person name="Clum A."/>
            <person name="Ohm R."/>
            <person name="Martin F."/>
            <person name="Silar P."/>
            <person name="Natvig D."/>
            <person name="Lalanne C."/>
            <person name="Gautier V."/>
            <person name="Ament-Velasquez S.L."/>
            <person name="Kruys A."/>
            <person name="Hutchinson M.I."/>
            <person name="Powell A.J."/>
            <person name="Barry K."/>
            <person name="Miller A.N."/>
            <person name="Grigoriev I.V."/>
            <person name="Debuchy R."/>
            <person name="Gladieux P."/>
            <person name="Thoren M.H."/>
            <person name="Johannesson H."/>
        </authorList>
    </citation>
    <scope>NUCLEOTIDE SEQUENCE</scope>
    <source>
        <strain evidence="2">CBS 508.74</strain>
    </source>
</reference>
<gene>
    <name evidence="2" type="ORF">N656DRAFT_118703</name>
</gene>
<protein>
    <submittedName>
        <fullName evidence="2">Uncharacterized protein</fullName>
    </submittedName>
</protein>